<evidence type="ECO:0000256" key="1">
    <source>
        <dbReference type="SAM" id="Phobius"/>
    </source>
</evidence>
<feature type="transmembrane region" description="Helical" evidence="1">
    <location>
        <begin position="222"/>
        <end position="247"/>
    </location>
</feature>
<evidence type="ECO:0000313" key="5">
    <source>
        <dbReference type="Proteomes" id="UP000239720"/>
    </source>
</evidence>
<dbReference type="AlphaFoldDB" id="A0A2K9E1S5"/>
<gene>
    <name evidence="3" type="ORF">B9R14_00955</name>
    <name evidence="2" type="ORF">HVS_01825</name>
</gene>
<feature type="transmembrane region" description="Helical" evidence="1">
    <location>
        <begin position="17"/>
        <end position="41"/>
    </location>
</feature>
<dbReference type="KEGG" id="hsc:HVS_01825"/>
<dbReference type="EMBL" id="CP025197">
    <property type="protein sequence ID" value="AUG56328.1"/>
    <property type="molecule type" value="Genomic_DNA"/>
</dbReference>
<keyword evidence="1" id="KW-0472">Membrane</keyword>
<keyword evidence="1" id="KW-1133">Transmembrane helix</keyword>
<feature type="transmembrane region" description="Helical" evidence="1">
    <location>
        <begin position="73"/>
        <end position="97"/>
    </location>
</feature>
<dbReference type="EMBL" id="NEMB01000003">
    <property type="protein sequence ID" value="PQQ65472.1"/>
    <property type="molecule type" value="Genomic_DNA"/>
</dbReference>
<feature type="transmembrane region" description="Helical" evidence="1">
    <location>
        <begin position="259"/>
        <end position="285"/>
    </location>
</feature>
<evidence type="ECO:0000313" key="2">
    <source>
        <dbReference type="EMBL" id="AUG56328.1"/>
    </source>
</evidence>
<feature type="transmembrane region" description="Helical" evidence="1">
    <location>
        <begin position="171"/>
        <end position="201"/>
    </location>
</feature>
<name>A0A2K9E1S5_9FIRM</name>
<evidence type="ECO:0008006" key="6">
    <source>
        <dbReference type="Google" id="ProtNLM"/>
    </source>
</evidence>
<keyword evidence="4" id="KW-1185">Reference proteome</keyword>
<evidence type="ECO:0000313" key="3">
    <source>
        <dbReference type="EMBL" id="PQQ65472.1"/>
    </source>
</evidence>
<accession>A0A2K9E1S5</accession>
<reference evidence="3 5" key="2">
    <citation type="journal article" date="2018" name="Syst. Appl. Microbiol.">
        <title>Characterization and high-quality draft genome sequence of Herbivorax saccincola A7, an anaerobic, alkaliphilic, thermophilic, cellulolytic, and xylanolytic bacterium.</title>
        <authorList>
            <person name="Aikawa S."/>
            <person name="Baramee S."/>
            <person name="Sermsathanaswadi J."/>
            <person name="Thianheng P."/>
            <person name="Tachaapaikoon C."/>
            <person name="Shikata A."/>
            <person name="Waeonukul R."/>
            <person name="Pason P."/>
            <person name="Ratanakhanokchai K."/>
            <person name="Kosugi A."/>
        </authorList>
    </citation>
    <scope>NUCLEOTIDE SEQUENCE [LARGE SCALE GENOMIC DNA]</scope>
    <source>
        <strain evidence="3 5">A7</strain>
    </source>
</reference>
<dbReference type="Proteomes" id="UP000239720">
    <property type="component" value="Unassembled WGS sequence"/>
</dbReference>
<dbReference type="RefSeq" id="WP_101298746.1">
    <property type="nucleotide sequence ID" value="NZ_CP025197.1"/>
</dbReference>
<feature type="transmembrane region" description="Helical" evidence="1">
    <location>
        <begin position="48"/>
        <end position="67"/>
    </location>
</feature>
<organism evidence="2 4">
    <name type="scientific">Acetivibrio saccincola</name>
    <dbReference type="NCBI Taxonomy" id="1677857"/>
    <lineage>
        <taxon>Bacteria</taxon>
        <taxon>Bacillati</taxon>
        <taxon>Bacillota</taxon>
        <taxon>Clostridia</taxon>
        <taxon>Eubacteriales</taxon>
        <taxon>Oscillospiraceae</taxon>
        <taxon>Acetivibrio</taxon>
    </lineage>
</organism>
<dbReference type="OrthoDB" id="1738549at2"/>
<reference evidence="2 4" key="1">
    <citation type="submission" date="2017-12" db="EMBL/GenBank/DDBJ databases">
        <title>Complete genome sequence of Herbivorax saccincola GGR1, a novel Cellulosome-producing hydrolytic bacterium in a thermophilic biogas plant, established by Illumina and Nanopore MinION sequencing.</title>
        <authorList>
            <person name="Pechtl A."/>
            <person name="Ruckert C."/>
            <person name="Koeck D.E."/>
            <person name="Maus I."/>
            <person name="Winkler A."/>
            <person name="Kalinowski J."/>
            <person name="Puhler A."/>
            <person name="Schwarz W.W."/>
            <person name="Zverlov V.V."/>
            <person name="Schluter A."/>
            <person name="Liebl W."/>
        </authorList>
    </citation>
    <scope>NUCLEOTIDE SEQUENCE [LARGE SCALE GENOMIC DNA]</scope>
    <source>
        <strain evidence="2">GGR1</strain>
        <strain evidence="4">SR1</strain>
    </source>
</reference>
<keyword evidence="1" id="KW-0812">Transmembrane</keyword>
<feature type="transmembrane region" description="Helical" evidence="1">
    <location>
        <begin position="140"/>
        <end position="159"/>
    </location>
</feature>
<proteinExistence type="predicted"/>
<dbReference type="Proteomes" id="UP000233534">
    <property type="component" value="Chromosome"/>
</dbReference>
<sequence length="300" mass="34365">MDKLVAAVKPFFKRYDLVIIFSLMTLVYCIIEYFIFFPLVLGMSVLKSGSVLEIVIYIIQLAFKYLFKVKYLIYVIIGIAACGILFGLIFSAVFYSLNNFLSKKARPKDGVFKAEFLKSQYLTGIKQHFLKMSLMSASTILYSILFIGFMTVVTVPAIAVLRGQIEGKIDFLPLAIVLTVITAVVLFFGFMFFRTYILFWYPATFNFKRKTFAIGKRAADTFFWEIVSFLVVFDVAFCSFQLLLILLNSLMAGGQGVGFLRFLILILLNWVVKTVLFTILIVFVFSKFQQFKKRIITKTT</sequence>
<protein>
    <recommendedName>
        <fullName evidence="6">Membrane domain of glycerophosphoryl diester phosphodiesterase</fullName>
    </recommendedName>
</protein>
<evidence type="ECO:0000313" key="4">
    <source>
        <dbReference type="Proteomes" id="UP000233534"/>
    </source>
</evidence>